<feature type="compositionally biased region" description="Polar residues" evidence="1">
    <location>
        <begin position="25"/>
        <end position="77"/>
    </location>
</feature>
<dbReference type="Proteomes" id="UP000789901">
    <property type="component" value="Unassembled WGS sequence"/>
</dbReference>
<evidence type="ECO:0000313" key="3">
    <source>
        <dbReference type="Proteomes" id="UP000789901"/>
    </source>
</evidence>
<evidence type="ECO:0000256" key="1">
    <source>
        <dbReference type="SAM" id="MobiDB-lite"/>
    </source>
</evidence>
<dbReference type="EMBL" id="CAJVQB010003614">
    <property type="protein sequence ID" value="CAG8613157.1"/>
    <property type="molecule type" value="Genomic_DNA"/>
</dbReference>
<reference evidence="2 3" key="1">
    <citation type="submission" date="2021-06" db="EMBL/GenBank/DDBJ databases">
        <authorList>
            <person name="Kallberg Y."/>
            <person name="Tangrot J."/>
            <person name="Rosling A."/>
        </authorList>
    </citation>
    <scope>NUCLEOTIDE SEQUENCE [LARGE SCALE GENOMIC DNA]</scope>
    <source>
        <strain evidence="2 3">120-4 pot B 10/14</strain>
    </source>
</reference>
<proteinExistence type="predicted"/>
<feature type="compositionally biased region" description="Basic residues" evidence="1">
    <location>
        <begin position="83"/>
        <end position="92"/>
    </location>
</feature>
<evidence type="ECO:0000313" key="2">
    <source>
        <dbReference type="EMBL" id="CAG8613157.1"/>
    </source>
</evidence>
<keyword evidence="3" id="KW-1185">Reference proteome</keyword>
<gene>
    <name evidence="2" type="ORF">GMARGA_LOCUS7462</name>
</gene>
<comment type="caution">
    <text evidence="2">The sequence shown here is derived from an EMBL/GenBank/DDBJ whole genome shotgun (WGS) entry which is preliminary data.</text>
</comment>
<accession>A0ABN7UJL4</accession>
<organism evidence="2 3">
    <name type="scientific">Gigaspora margarita</name>
    <dbReference type="NCBI Taxonomy" id="4874"/>
    <lineage>
        <taxon>Eukaryota</taxon>
        <taxon>Fungi</taxon>
        <taxon>Fungi incertae sedis</taxon>
        <taxon>Mucoromycota</taxon>
        <taxon>Glomeromycotina</taxon>
        <taxon>Glomeromycetes</taxon>
        <taxon>Diversisporales</taxon>
        <taxon>Gigasporaceae</taxon>
        <taxon>Gigaspora</taxon>
    </lineage>
</organism>
<protein>
    <submittedName>
        <fullName evidence="2">41811_t:CDS:1</fullName>
    </submittedName>
</protein>
<sequence length="101" mass="11516">MPGGKRLYSITDVHKAFGNDRRLPESTQKAKTAQAIQKFQKGSNETSSRQDTTHSPFSHSEGMNETQAMDRNSSMDIQSMPYRGRKRRRQTKKERPTGSMP</sequence>
<feature type="region of interest" description="Disordered" evidence="1">
    <location>
        <begin position="19"/>
        <end position="101"/>
    </location>
</feature>
<name>A0ABN7UJL4_GIGMA</name>